<keyword evidence="2" id="KW-1185">Reference proteome</keyword>
<dbReference type="Proteomes" id="UP000192247">
    <property type="component" value="Unassembled WGS sequence"/>
</dbReference>
<evidence type="ECO:0000313" key="2">
    <source>
        <dbReference type="Proteomes" id="UP000192247"/>
    </source>
</evidence>
<gene>
    <name evidence="1" type="ORF">BIW11_10365</name>
</gene>
<name>A0A1V9XG04_9ACAR</name>
<sequence>METRIGEMQFSISDSSCDELDLDVEVLPFEVNLLEARRVSNRSFGTDQPDACVLTVCDATNHSAVENSRSRATKRGKTPSSAFQLGSDAIEQLEFVIDRLGEESAKAQGLRAPITSLSRFIEASSIGPAFRQRIYVFTMAPHDNSSCVARPLQIRGSNNSRIHLHYQDILANLPLCGTRGPGKLCRPQAVVFGVARLLGVVGFELTRRFRITTTPCVSITKRYPTSFRSGAGCFQSESPRPTSPAILLQQLAGCAT</sequence>
<evidence type="ECO:0000313" key="1">
    <source>
        <dbReference type="EMBL" id="OQR72460.1"/>
    </source>
</evidence>
<reference evidence="1 2" key="1">
    <citation type="journal article" date="2017" name="Gigascience">
        <title>Draft genome of the honey bee ectoparasitic mite, Tropilaelaps mercedesae, is shaped by the parasitic life history.</title>
        <authorList>
            <person name="Dong X."/>
            <person name="Armstrong S.D."/>
            <person name="Xia D."/>
            <person name="Makepeace B.L."/>
            <person name="Darby A.C."/>
            <person name="Kadowaki T."/>
        </authorList>
    </citation>
    <scope>NUCLEOTIDE SEQUENCE [LARGE SCALE GENOMIC DNA]</scope>
    <source>
        <strain evidence="1">Wuxi-XJTLU</strain>
    </source>
</reference>
<accession>A0A1V9XG04</accession>
<dbReference type="OrthoDB" id="447510at2759"/>
<dbReference type="InParanoid" id="A0A1V9XG04"/>
<dbReference type="EMBL" id="MNPL01011728">
    <property type="protein sequence ID" value="OQR72460.1"/>
    <property type="molecule type" value="Genomic_DNA"/>
</dbReference>
<protein>
    <submittedName>
        <fullName evidence="1">Uncharacterized protein</fullName>
    </submittedName>
</protein>
<dbReference type="Gene3D" id="3.40.630.30">
    <property type="match status" value="1"/>
</dbReference>
<proteinExistence type="predicted"/>
<comment type="caution">
    <text evidence="1">The sequence shown here is derived from an EMBL/GenBank/DDBJ whole genome shotgun (WGS) entry which is preliminary data.</text>
</comment>
<organism evidence="1 2">
    <name type="scientific">Tropilaelaps mercedesae</name>
    <dbReference type="NCBI Taxonomy" id="418985"/>
    <lineage>
        <taxon>Eukaryota</taxon>
        <taxon>Metazoa</taxon>
        <taxon>Ecdysozoa</taxon>
        <taxon>Arthropoda</taxon>
        <taxon>Chelicerata</taxon>
        <taxon>Arachnida</taxon>
        <taxon>Acari</taxon>
        <taxon>Parasitiformes</taxon>
        <taxon>Mesostigmata</taxon>
        <taxon>Gamasina</taxon>
        <taxon>Dermanyssoidea</taxon>
        <taxon>Laelapidae</taxon>
        <taxon>Tropilaelaps</taxon>
    </lineage>
</organism>
<dbReference type="AlphaFoldDB" id="A0A1V9XG04"/>